<protein>
    <submittedName>
        <fullName evidence="2">Uncharacterized protein</fullName>
    </submittedName>
</protein>
<sequence length="91" mass="10026">MRGRPPKPVKPQKPSGAARGAQPAAGKAPRIRSYGLSWSRPTTTTPNRRPVRLFLGSVGGVPKADDILPWITGDDDYYTDFNNQRRTNGKH</sequence>
<evidence type="ECO:0000256" key="1">
    <source>
        <dbReference type="SAM" id="MobiDB-lite"/>
    </source>
</evidence>
<reference evidence="2" key="2">
    <citation type="submission" date="2021-02" db="EMBL/GenBank/DDBJ databases">
        <authorList>
            <person name="Kimball J.A."/>
            <person name="Haas M.W."/>
            <person name="Macchietto M."/>
            <person name="Kono T."/>
            <person name="Duquette J."/>
            <person name="Shao M."/>
        </authorList>
    </citation>
    <scope>NUCLEOTIDE SEQUENCE</scope>
    <source>
        <tissue evidence="2">Fresh leaf tissue</tissue>
    </source>
</reference>
<dbReference type="AlphaFoldDB" id="A0A8J6C4X1"/>
<organism evidence="2 3">
    <name type="scientific">Zizania palustris</name>
    <name type="common">Northern wild rice</name>
    <dbReference type="NCBI Taxonomy" id="103762"/>
    <lineage>
        <taxon>Eukaryota</taxon>
        <taxon>Viridiplantae</taxon>
        <taxon>Streptophyta</taxon>
        <taxon>Embryophyta</taxon>
        <taxon>Tracheophyta</taxon>
        <taxon>Spermatophyta</taxon>
        <taxon>Magnoliopsida</taxon>
        <taxon>Liliopsida</taxon>
        <taxon>Poales</taxon>
        <taxon>Poaceae</taxon>
        <taxon>BOP clade</taxon>
        <taxon>Oryzoideae</taxon>
        <taxon>Oryzeae</taxon>
        <taxon>Zizaniinae</taxon>
        <taxon>Zizania</taxon>
    </lineage>
</organism>
<dbReference type="EMBL" id="JAAALK010000079">
    <property type="protein sequence ID" value="KAG8099673.1"/>
    <property type="molecule type" value="Genomic_DNA"/>
</dbReference>
<accession>A0A8J6C4X1</accession>
<gene>
    <name evidence="2" type="ORF">GUJ93_ZPchr0013g35110</name>
</gene>
<keyword evidence="3" id="KW-1185">Reference proteome</keyword>
<name>A0A8J6C4X1_ZIZPA</name>
<comment type="caution">
    <text evidence="2">The sequence shown here is derived from an EMBL/GenBank/DDBJ whole genome shotgun (WGS) entry which is preliminary data.</text>
</comment>
<proteinExistence type="predicted"/>
<evidence type="ECO:0000313" key="3">
    <source>
        <dbReference type="Proteomes" id="UP000729402"/>
    </source>
</evidence>
<evidence type="ECO:0000313" key="2">
    <source>
        <dbReference type="EMBL" id="KAG8099673.1"/>
    </source>
</evidence>
<reference evidence="2" key="1">
    <citation type="journal article" date="2021" name="bioRxiv">
        <title>Whole Genome Assembly and Annotation of Northern Wild Rice, Zizania palustris L., Supports a Whole Genome Duplication in the Zizania Genus.</title>
        <authorList>
            <person name="Haas M."/>
            <person name="Kono T."/>
            <person name="Macchietto M."/>
            <person name="Millas R."/>
            <person name="McGilp L."/>
            <person name="Shao M."/>
            <person name="Duquette J."/>
            <person name="Hirsch C.N."/>
            <person name="Kimball J."/>
        </authorList>
    </citation>
    <scope>NUCLEOTIDE SEQUENCE</scope>
    <source>
        <tissue evidence="2">Fresh leaf tissue</tissue>
    </source>
</reference>
<feature type="compositionally biased region" description="Low complexity" evidence="1">
    <location>
        <begin position="14"/>
        <end position="28"/>
    </location>
</feature>
<dbReference type="Proteomes" id="UP000729402">
    <property type="component" value="Unassembled WGS sequence"/>
</dbReference>
<feature type="region of interest" description="Disordered" evidence="1">
    <location>
        <begin position="1"/>
        <end position="48"/>
    </location>
</feature>